<dbReference type="RefSeq" id="WP_170866960.1">
    <property type="nucleotide sequence ID" value="NZ_FMZM01000003.1"/>
</dbReference>
<evidence type="ECO:0000313" key="1">
    <source>
        <dbReference type="EMBL" id="SDC61276.1"/>
    </source>
</evidence>
<proteinExistence type="predicted"/>
<dbReference type="STRING" id="1045774.SAMN05421872_10395"/>
<organism evidence="1 2">
    <name type="scientific">Nocardioides lianchengensis</name>
    <dbReference type="NCBI Taxonomy" id="1045774"/>
    <lineage>
        <taxon>Bacteria</taxon>
        <taxon>Bacillati</taxon>
        <taxon>Actinomycetota</taxon>
        <taxon>Actinomycetes</taxon>
        <taxon>Propionibacteriales</taxon>
        <taxon>Nocardioidaceae</taxon>
        <taxon>Nocardioides</taxon>
    </lineage>
</organism>
<dbReference type="Proteomes" id="UP000199034">
    <property type="component" value="Unassembled WGS sequence"/>
</dbReference>
<evidence type="ECO:0000313" key="2">
    <source>
        <dbReference type="Proteomes" id="UP000199034"/>
    </source>
</evidence>
<keyword evidence="2" id="KW-1185">Reference proteome</keyword>
<name>A0A1G6N208_9ACTN</name>
<sequence>MEHMIGPLPRLHSLLVLVTVLLAGVTGGAWVAHFSRVPVAIGAGALLGALLGAAASYLLLHDFHQRTPAHVRARSRR</sequence>
<protein>
    <submittedName>
        <fullName evidence="1">Uncharacterized protein</fullName>
    </submittedName>
</protein>
<reference evidence="1 2" key="1">
    <citation type="submission" date="2016-10" db="EMBL/GenBank/DDBJ databases">
        <authorList>
            <person name="de Groot N.N."/>
        </authorList>
    </citation>
    <scope>NUCLEOTIDE SEQUENCE [LARGE SCALE GENOMIC DNA]</scope>
    <source>
        <strain evidence="1 2">CGMCC 4.6858</strain>
    </source>
</reference>
<accession>A0A1G6N208</accession>
<dbReference type="EMBL" id="FMZM01000003">
    <property type="protein sequence ID" value="SDC61276.1"/>
    <property type="molecule type" value="Genomic_DNA"/>
</dbReference>
<gene>
    <name evidence="1" type="ORF">SAMN05421872_10395</name>
</gene>
<dbReference type="AlphaFoldDB" id="A0A1G6N208"/>